<dbReference type="InterPro" id="IPR005527">
    <property type="entry name" value="MinE"/>
</dbReference>
<dbReference type="HAMAP" id="MF_00262">
    <property type="entry name" value="MinE"/>
    <property type="match status" value="1"/>
</dbReference>
<comment type="similarity">
    <text evidence="1 3">Belongs to the MinE family.</text>
</comment>
<evidence type="ECO:0000256" key="2">
    <source>
        <dbReference type="ARBA" id="ARBA00025265"/>
    </source>
</evidence>
<evidence type="ECO:0000256" key="3">
    <source>
        <dbReference type="HAMAP-Rule" id="MF_00262"/>
    </source>
</evidence>
<dbReference type="NCBIfam" id="TIGR01215">
    <property type="entry name" value="minE"/>
    <property type="match status" value="1"/>
</dbReference>
<keyword evidence="3" id="KW-0131">Cell cycle</keyword>
<dbReference type="SUPFAM" id="SSF55229">
    <property type="entry name" value="Cell division protein MinE topological specificity domain"/>
    <property type="match status" value="1"/>
</dbReference>
<comment type="caution">
    <text evidence="4">The sequence shown here is derived from an EMBL/GenBank/DDBJ whole genome shotgun (WGS) entry which is preliminary data.</text>
</comment>
<comment type="function">
    <text evidence="2 3">Prevents the cell division inhibition by proteins MinC and MinD at internal division sites while permitting inhibition at polar sites. This ensures cell division at the proper site by restricting the formation of a division septum at the midpoint of the long axis of the cell.</text>
</comment>
<dbReference type="GO" id="GO:0051301">
    <property type="term" value="P:cell division"/>
    <property type="evidence" value="ECO:0007669"/>
    <property type="project" value="UniProtKB-KW"/>
</dbReference>
<dbReference type="EMBL" id="JACHFH010000031">
    <property type="protein sequence ID" value="MBB5337034.1"/>
    <property type="molecule type" value="Genomic_DNA"/>
</dbReference>
<sequence length="97" mass="11107">MLKAVMRLFGHEEDKPSGRVAKDRLRVVLIHDRANISPEVINHIKDDIIKVISSYMDINQHDMEISLSDDENSVALLANIPVKRIRSQVMSSRNTDR</sequence>
<organism evidence="4 5">
    <name type="scientific">Pectinatus brassicae</name>
    <dbReference type="NCBI Taxonomy" id="862415"/>
    <lineage>
        <taxon>Bacteria</taxon>
        <taxon>Bacillati</taxon>
        <taxon>Bacillota</taxon>
        <taxon>Negativicutes</taxon>
        <taxon>Selenomonadales</taxon>
        <taxon>Selenomonadaceae</taxon>
        <taxon>Pectinatus</taxon>
    </lineage>
</organism>
<evidence type="ECO:0000256" key="1">
    <source>
        <dbReference type="ARBA" id="ARBA00008168"/>
    </source>
</evidence>
<keyword evidence="5" id="KW-1185">Reference proteome</keyword>
<dbReference type="AlphaFoldDB" id="A0A840UW25"/>
<dbReference type="RefSeq" id="WP_183862521.1">
    <property type="nucleotide sequence ID" value="NZ_JACHFH010000031.1"/>
</dbReference>
<dbReference type="Gene3D" id="3.30.1070.10">
    <property type="entry name" value="Cell division topological specificity factor MinE"/>
    <property type="match status" value="1"/>
</dbReference>
<protein>
    <recommendedName>
        <fullName evidence="3">Cell division topological specificity factor</fullName>
    </recommendedName>
</protein>
<evidence type="ECO:0000313" key="4">
    <source>
        <dbReference type="EMBL" id="MBB5337034.1"/>
    </source>
</evidence>
<dbReference type="Proteomes" id="UP000559117">
    <property type="component" value="Unassembled WGS sequence"/>
</dbReference>
<dbReference type="InterPro" id="IPR036707">
    <property type="entry name" value="MinE_sf"/>
</dbReference>
<accession>A0A840UW25</accession>
<dbReference type="Pfam" id="PF03776">
    <property type="entry name" value="MinE"/>
    <property type="match status" value="1"/>
</dbReference>
<name>A0A840UW25_9FIRM</name>
<proteinExistence type="inferred from homology"/>
<evidence type="ECO:0000313" key="5">
    <source>
        <dbReference type="Proteomes" id="UP000559117"/>
    </source>
</evidence>
<gene>
    <name evidence="3" type="primary">minE</name>
    <name evidence="4" type="ORF">HNR32_002190</name>
</gene>
<dbReference type="GO" id="GO:0032955">
    <property type="term" value="P:regulation of division septum assembly"/>
    <property type="evidence" value="ECO:0007669"/>
    <property type="project" value="InterPro"/>
</dbReference>
<reference evidence="4 5" key="1">
    <citation type="submission" date="2020-08" db="EMBL/GenBank/DDBJ databases">
        <title>Genomic Encyclopedia of Type Strains, Phase IV (KMG-IV): sequencing the most valuable type-strain genomes for metagenomic binning, comparative biology and taxonomic classification.</title>
        <authorList>
            <person name="Goeker M."/>
        </authorList>
    </citation>
    <scope>NUCLEOTIDE SEQUENCE [LARGE SCALE GENOMIC DNA]</scope>
    <source>
        <strain evidence="4 5">DSM 24661</strain>
    </source>
</reference>
<keyword evidence="3 4" id="KW-0132">Cell division</keyword>